<keyword evidence="6" id="KW-0969">Cilium</keyword>
<comment type="subcellular location">
    <subcellularLocation>
        <location evidence="1 4">Periplasm</location>
    </subcellularLocation>
</comment>
<dbReference type="Gene3D" id="3.90.1210.10">
    <property type="entry name" value="Antifreeze-like/N-acetylneuraminic acid synthase C-terminal domain"/>
    <property type="match status" value="1"/>
</dbReference>
<dbReference type="GO" id="GO:0042597">
    <property type="term" value="C:periplasmic space"/>
    <property type="evidence" value="ECO:0007669"/>
    <property type="project" value="UniProtKB-SubCell"/>
</dbReference>
<comment type="function">
    <text evidence="4">Involved in the assembly process of the P-ring formation. It may associate with FlgF on the rod constituting a structure essential for the P-ring assembly or may act as a modulator protein for the P-ring assembly.</text>
</comment>
<comment type="caution">
    <text evidence="6">The sequence shown here is derived from an EMBL/GenBank/DDBJ whole genome shotgun (WGS) entry which is preliminary data.</text>
</comment>
<dbReference type="Proteomes" id="UP000266327">
    <property type="component" value="Unassembled WGS sequence"/>
</dbReference>
<dbReference type="Pfam" id="PF17656">
    <property type="entry name" value="ChapFlgA_N"/>
    <property type="match status" value="1"/>
</dbReference>
<dbReference type="PANTHER" id="PTHR36307:SF1">
    <property type="entry name" value="FLAGELLA BASAL BODY P-RING FORMATION PROTEIN FLGA"/>
    <property type="match status" value="1"/>
</dbReference>
<keyword evidence="6" id="KW-0966">Cell projection</keyword>
<evidence type="ECO:0000256" key="1">
    <source>
        <dbReference type="ARBA" id="ARBA00004418"/>
    </source>
</evidence>
<evidence type="ECO:0000313" key="6">
    <source>
        <dbReference type="EMBL" id="RJG01182.1"/>
    </source>
</evidence>
<dbReference type="OrthoDB" id="8561436at2"/>
<dbReference type="AlphaFoldDB" id="A0A3A3G3W3"/>
<protein>
    <recommendedName>
        <fullName evidence="4">Flagella basal body P-ring formation protein FlgA</fullName>
    </recommendedName>
</protein>
<dbReference type="NCBIfam" id="TIGR03170">
    <property type="entry name" value="flgA_cterm"/>
    <property type="match status" value="1"/>
</dbReference>
<feature type="signal peptide" evidence="4">
    <location>
        <begin position="1"/>
        <end position="27"/>
    </location>
</feature>
<dbReference type="InterPro" id="IPR041231">
    <property type="entry name" value="FlgA_N"/>
</dbReference>
<dbReference type="GO" id="GO:0044780">
    <property type="term" value="P:bacterial-type flagellum assembly"/>
    <property type="evidence" value="ECO:0007669"/>
    <property type="project" value="InterPro"/>
</dbReference>
<accession>A0A3A3G3W3</accession>
<keyword evidence="6" id="KW-0282">Flagellum</keyword>
<keyword evidence="2 4" id="KW-0732">Signal</keyword>
<evidence type="ECO:0000256" key="2">
    <source>
        <dbReference type="ARBA" id="ARBA00022729"/>
    </source>
</evidence>
<feature type="chain" id="PRO_5017100935" description="Flagella basal body P-ring formation protein FlgA" evidence="4">
    <location>
        <begin position="28"/>
        <end position="240"/>
    </location>
</feature>
<dbReference type="InterPro" id="IPR013974">
    <property type="entry name" value="SAF"/>
</dbReference>
<keyword evidence="4" id="KW-1005">Bacterial flagellum biogenesis</keyword>
<dbReference type="CDD" id="cd11614">
    <property type="entry name" value="SAF_CpaB_FlgA_like"/>
    <property type="match status" value="1"/>
</dbReference>
<comment type="similarity">
    <text evidence="4">Belongs to the FlgA family.</text>
</comment>
<dbReference type="InterPro" id="IPR039246">
    <property type="entry name" value="Flagellar_FlgA"/>
</dbReference>
<keyword evidence="3 4" id="KW-0574">Periplasm</keyword>
<dbReference type="SMART" id="SM00858">
    <property type="entry name" value="SAF"/>
    <property type="match status" value="1"/>
</dbReference>
<evidence type="ECO:0000256" key="4">
    <source>
        <dbReference type="RuleBase" id="RU362063"/>
    </source>
</evidence>
<organism evidence="6 7">
    <name type="scientific">Noviherbaspirillum sedimenti</name>
    <dbReference type="NCBI Taxonomy" id="2320865"/>
    <lineage>
        <taxon>Bacteria</taxon>
        <taxon>Pseudomonadati</taxon>
        <taxon>Pseudomonadota</taxon>
        <taxon>Betaproteobacteria</taxon>
        <taxon>Burkholderiales</taxon>
        <taxon>Oxalobacteraceae</taxon>
        <taxon>Noviherbaspirillum</taxon>
    </lineage>
</organism>
<evidence type="ECO:0000256" key="3">
    <source>
        <dbReference type="ARBA" id="ARBA00022764"/>
    </source>
</evidence>
<feature type="domain" description="SAF" evidence="5">
    <location>
        <begin position="116"/>
        <end position="178"/>
    </location>
</feature>
<evidence type="ECO:0000313" key="7">
    <source>
        <dbReference type="Proteomes" id="UP000266327"/>
    </source>
</evidence>
<proteinExistence type="inferred from homology"/>
<name>A0A3A3G3W3_9BURK</name>
<sequence length="240" mass="24788">MQLLIKNLIIKASLFSIVLLLASAAAAQQSAPPRQDPEAIRKVVEHFLRVQSAGLPGQVGINASTLDSRTNLAACTAPEAFLPPGSRVWGRTTVGVRCLAPVSWTVYIPATVKVVADYLTTAAPLAQGQLVAAQHLLKARGDLTQLPAGILTDASQALGRTLAMSLPAGAPLRNDALRVQAAVLQGQTVRLSSSGAGFRISAEAKALNNAAEGQIVQARTASGQVVSGVAKNGGVVEVTY</sequence>
<reference evidence="7" key="1">
    <citation type="submission" date="2018-09" db="EMBL/GenBank/DDBJ databases">
        <authorList>
            <person name="Zhu H."/>
        </authorList>
    </citation>
    <scope>NUCLEOTIDE SEQUENCE [LARGE SCALE GENOMIC DNA]</scope>
    <source>
        <strain evidence="7">K1S02-23</strain>
    </source>
</reference>
<dbReference type="Pfam" id="PF13144">
    <property type="entry name" value="ChapFlgA"/>
    <property type="match status" value="1"/>
</dbReference>
<gene>
    <name evidence="6" type="primary">flgA</name>
    <name evidence="6" type="ORF">D3878_05945</name>
</gene>
<keyword evidence="7" id="KW-1185">Reference proteome</keyword>
<dbReference type="InterPro" id="IPR017585">
    <property type="entry name" value="SAF_FlgA"/>
</dbReference>
<dbReference type="Gene3D" id="2.30.30.760">
    <property type="match status" value="1"/>
</dbReference>
<dbReference type="PANTHER" id="PTHR36307">
    <property type="entry name" value="FLAGELLA BASAL BODY P-RING FORMATION PROTEIN FLGA"/>
    <property type="match status" value="1"/>
</dbReference>
<dbReference type="EMBL" id="QYUQ01000002">
    <property type="protein sequence ID" value="RJG01182.1"/>
    <property type="molecule type" value="Genomic_DNA"/>
</dbReference>
<evidence type="ECO:0000259" key="5">
    <source>
        <dbReference type="SMART" id="SM00858"/>
    </source>
</evidence>